<name>A0A0R3LX81_9BRAD</name>
<reference evidence="1 2" key="1">
    <citation type="submission" date="2014-03" db="EMBL/GenBank/DDBJ databases">
        <title>Bradyrhizobium valentinum sp. nov., isolated from effective nodules of Lupinus mariae-josephae, a lupine endemic of basic-lime soils in Eastern Spain.</title>
        <authorList>
            <person name="Duran D."/>
            <person name="Rey L."/>
            <person name="Navarro A."/>
            <person name="Busquets A."/>
            <person name="Imperial J."/>
            <person name="Ruiz-Argueso T."/>
        </authorList>
    </citation>
    <scope>NUCLEOTIDE SEQUENCE [LARGE SCALE GENOMIC DNA]</scope>
    <source>
        <strain evidence="1 2">PAC68</strain>
    </source>
</reference>
<evidence type="ECO:0000313" key="1">
    <source>
        <dbReference type="EMBL" id="KRR12593.1"/>
    </source>
</evidence>
<keyword evidence="2" id="KW-1185">Reference proteome</keyword>
<comment type="caution">
    <text evidence="1">The sequence shown here is derived from an EMBL/GenBank/DDBJ whole genome shotgun (WGS) entry which is preliminary data.</text>
</comment>
<accession>A0A0R3LX81</accession>
<dbReference type="AlphaFoldDB" id="A0A0R3LX81"/>
<evidence type="ECO:0000313" key="2">
    <source>
        <dbReference type="Proteomes" id="UP000050863"/>
    </source>
</evidence>
<evidence type="ECO:0008006" key="3">
    <source>
        <dbReference type="Google" id="ProtNLM"/>
    </source>
</evidence>
<gene>
    <name evidence="1" type="ORF">CQ12_34905</name>
</gene>
<dbReference type="EMBL" id="LLXZ01000033">
    <property type="protein sequence ID" value="KRR12593.1"/>
    <property type="molecule type" value="Genomic_DNA"/>
</dbReference>
<sequence length="76" mass="8927">MDQSGRALVRRTPQKADPARFPHVRQVEADIRTFTDLHNRNPKPFKWTKSADQILASVKRFYHKAQQTYVANFRST</sequence>
<proteinExistence type="predicted"/>
<protein>
    <recommendedName>
        <fullName evidence="3">Transposase</fullName>
    </recommendedName>
</protein>
<organism evidence="1 2">
    <name type="scientific">Bradyrhizobium jicamae</name>
    <dbReference type="NCBI Taxonomy" id="280332"/>
    <lineage>
        <taxon>Bacteria</taxon>
        <taxon>Pseudomonadati</taxon>
        <taxon>Pseudomonadota</taxon>
        <taxon>Alphaproteobacteria</taxon>
        <taxon>Hyphomicrobiales</taxon>
        <taxon>Nitrobacteraceae</taxon>
        <taxon>Bradyrhizobium</taxon>
    </lineage>
</organism>
<dbReference type="Proteomes" id="UP000050863">
    <property type="component" value="Unassembled WGS sequence"/>
</dbReference>